<dbReference type="Proteomes" id="UP000034329">
    <property type="component" value="Unassembled WGS sequence"/>
</dbReference>
<protein>
    <submittedName>
        <fullName evidence="1">Uncharacterized protein</fullName>
    </submittedName>
</protein>
<accession>A0A0G1MP65</accession>
<name>A0A0G1MP65_9BACT</name>
<dbReference type="EMBL" id="LCLA01000024">
    <property type="protein sequence ID" value="KKU09984.1"/>
    <property type="molecule type" value="Genomic_DNA"/>
</dbReference>
<proteinExistence type="predicted"/>
<organism evidence="1 2">
    <name type="scientific">Candidatus Woesebacteria bacterium GW2011_GWB1_45_5</name>
    <dbReference type="NCBI Taxonomy" id="1618581"/>
    <lineage>
        <taxon>Bacteria</taxon>
        <taxon>Candidatus Woeseibacteriota</taxon>
    </lineage>
</organism>
<gene>
    <name evidence="1" type="ORF">UX13_C0024G0006</name>
</gene>
<evidence type="ECO:0000313" key="2">
    <source>
        <dbReference type="Proteomes" id="UP000034329"/>
    </source>
</evidence>
<sequence length="126" mass="14950">MIWAACMLGKHNDCHKKKCGCICHREKEIKKEFSSAIISHWLKEHQFKDCPSKYIFFAMMGNKKRTLEVMEIINILAKQEATQDKLFLAVMNDMERRAKKNGYPIIYIPLVKWGGKFKMRKRRGRK</sequence>
<evidence type="ECO:0000313" key="1">
    <source>
        <dbReference type="EMBL" id="KKU09984.1"/>
    </source>
</evidence>
<reference evidence="1 2" key="1">
    <citation type="journal article" date="2015" name="Nature">
        <title>rRNA introns, odd ribosomes, and small enigmatic genomes across a large radiation of phyla.</title>
        <authorList>
            <person name="Brown C.T."/>
            <person name="Hug L.A."/>
            <person name="Thomas B.C."/>
            <person name="Sharon I."/>
            <person name="Castelle C.J."/>
            <person name="Singh A."/>
            <person name="Wilkins M.J."/>
            <person name="Williams K.H."/>
            <person name="Banfield J.F."/>
        </authorList>
    </citation>
    <scope>NUCLEOTIDE SEQUENCE [LARGE SCALE GENOMIC DNA]</scope>
</reference>
<dbReference type="AlphaFoldDB" id="A0A0G1MP65"/>
<comment type="caution">
    <text evidence="1">The sequence shown here is derived from an EMBL/GenBank/DDBJ whole genome shotgun (WGS) entry which is preliminary data.</text>
</comment>